<organism evidence="1 2">
    <name type="scientific">Acinetobacter sedimenti</name>
    <dbReference type="NCBI Taxonomy" id="2919922"/>
    <lineage>
        <taxon>Bacteria</taxon>
        <taxon>Pseudomonadati</taxon>
        <taxon>Pseudomonadota</taxon>
        <taxon>Gammaproteobacteria</taxon>
        <taxon>Moraxellales</taxon>
        <taxon>Moraxellaceae</taxon>
        <taxon>Acinetobacter</taxon>
    </lineage>
</organism>
<evidence type="ECO:0000313" key="2">
    <source>
        <dbReference type="Proteomes" id="UP001139701"/>
    </source>
</evidence>
<evidence type="ECO:0000313" key="1">
    <source>
        <dbReference type="EMBL" id="MCJ8146698.1"/>
    </source>
</evidence>
<accession>A0A9X1WY94</accession>
<sequence>MIKSASQIFPLSAICVAIYIATCSTTYALEKLDEEDLAESTGEGIALLPQDFSMRFNGASDTGSGVLDTGYIRLIPVGPVSADAQADGFKKADVYLYGLSLSQSAANYGGNRTAANWGSSFGRAIDSWGSADNPWLIKTVTATGVPDFAGNTNNTVPYITLEAPLYEVDVANSDAQSAYNLKMNMWLDAYQHDSNVAEVLNTETGLSNRLRLNVAFDGFSVNGSNLKVFSTLDGVTSANMTQGLDPSYNKTLGMAGLIRINSGDTSNLRATIVQGAVSRSASSGGTGATITNPNTLANNYSGSDFTTSYLPLNMSGFGNNICGSSTNNNGKSGANNSEHCMTREGFRTITTTATATNSWSKPASLPSVLKIGTQEIGNAGSSPAFGGNAPVFNATSSSGTSDGIYIYGLNANLVLGSLYQPLIFNTDDGSNFSMELTRIPNQANIYKKIYTDYSGADPTYLGSTCNVHQCGTEQSFAGVDYQGSDATHSSITIGSTVYDAATNTLSAHKGADAIGISFGEMQNATGLSANNTQSYKQVYQATRTCNTNILGNCNGGWGGWSAWNKIANTKYTQNTNGQIYKSVTNVPATNTLNVTPRSIDNNLGSAVIDGVLIQHLKFTTTGLN</sequence>
<comment type="caution">
    <text evidence="1">The sequence shown here is derived from an EMBL/GenBank/DDBJ whole genome shotgun (WGS) entry which is preliminary data.</text>
</comment>
<dbReference type="Proteomes" id="UP001139701">
    <property type="component" value="Unassembled WGS sequence"/>
</dbReference>
<proteinExistence type="predicted"/>
<gene>
    <name evidence="1" type="ORF">MKI79_07265</name>
</gene>
<name>A0A9X1WY94_9GAMM</name>
<reference evidence="1" key="1">
    <citation type="submission" date="2022-02" db="EMBL/GenBank/DDBJ databases">
        <title>Acinetobacter A3.8 sp. nov., isolated from Sediment (Zhairuo Island).</title>
        <authorList>
            <person name="Zheng K."/>
        </authorList>
    </citation>
    <scope>NUCLEOTIDE SEQUENCE</scope>
    <source>
        <strain evidence="1">A3.8</strain>
    </source>
</reference>
<dbReference type="AlphaFoldDB" id="A0A9X1WY94"/>
<dbReference type="RefSeq" id="WP_241571451.1">
    <property type="nucleotide sequence ID" value="NZ_JAKUML010000009.1"/>
</dbReference>
<protein>
    <submittedName>
        <fullName evidence="1">Uncharacterized protein</fullName>
    </submittedName>
</protein>
<dbReference type="EMBL" id="JAKUML010000009">
    <property type="protein sequence ID" value="MCJ8146698.1"/>
    <property type="molecule type" value="Genomic_DNA"/>
</dbReference>
<keyword evidence="2" id="KW-1185">Reference proteome</keyword>